<dbReference type="GO" id="GO:0012507">
    <property type="term" value="C:ER to Golgi transport vesicle membrane"/>
    <property type="evidence" value="ECO:0007669"/>
    <property type="project" value="TreeGrafter"/>
</dbReference>
<dbReference type="Pfam" id="PF12932">
    <property type="entry name" value="Sec16"/>
    <property type="match status" value="1"/>
</dbReference>
<dbReference type="Pfam" id="PF12931">
    <property type="entry name" value="TPR_Sec16"/>
    <property type="match status" value="1"/>
</dbReference>
<feature type="compositionally biased region" description="Low complexity" evidence="7">
    <location>
        <begin position="512"/>
        <end position="523"/>
    </location>
</feature>
<proteinExistence type="inferred from homology"/>
<dbReference type="GO" id="GO:0070973">
    <property type="term" value="P:protein localization to endoplasmic reticulum exit site"/>
    <property type="evidence" value="ECO:0007669"/>
    <property type="project" value="TreeGrafter"/>
</dbReference>
<dbReference type="PANTHER" id="PTHR13402:SF6">
    <property type="entry name" value="SECRETORY 16, ISOFORM I"/>
    <property type="match status" value="1"/>
</dbReference>
<evidence type="ECO:0000259" key="9">
    <source>
        <dbReference type="Pfam" id="PF12932"/>
    </source>
</evidence>
<accession>A0AAV2FV31</accession>
<dbReference type="GO" id="GO:0070971">
    <property type="term" value="C:endoplasmic reticulum exit site"/>
    <property type="evidence" value="ECO:0007669"/>
    <property type="project" value="TreeGrafter"/>
</dbReference>
<feature type="region of interest" description="Disordered" evidence="7">
    <location>
        <begin position="23"/>
        <end position="136"/>
    </location>
</feature>
<feature type="compositionally biased region" description="Low complexity" evidence="7">
    <location>
        <begin position="1188"/>
        <end position="1198"/>
    </location>
</feature>
<evidence type="ECO:0000256" key="7">
    <source>
        <dbReference type="SAM" id="MobiDB-lite"/>
    </source>
</evidence>
<feature type="region of interest" description="Disordered" evidence="7">
    <location>
        <begin position="1183"/>
        <end position="1222"/>
    </location>
</feature>
<evidence type="ECO:0000313" key="10">
    <source>
        <dbReference type="EMBL" id="CAL1401518.1"/>
    </source>
</evidence>
<name>A0AAV2FV31_9ROSI</name>
<keyword evidence="11" id="KW-1185">Reference proteome</keyword>
<evidence type="ECO:0000256" key="1">
    <source>
        <dbReference type="ARBA" id="ARBA00004240"/>
    </source>
</evidence>
<dbReference type="InterPro" id="IPR024298">
    <property type="entry name" value="Sec16_Sec23-bd"/>
</dbReference>
<feature type="region of interest" description="Disordered" evidence="7">
    <location>
        <begin position="512"/>
        <end position="534"/>
    </location>
</feature>
<evidence type="ECO:0000256" key="6">
    <source>
        <dbReference type="RuleBase" id="RU364101"/>
    </source>
</evidence>
<comment type="subcellular location">
    <subcellularLocation>
        <location evidence="1">Endoplasmic reticulum</location>
    </subcellularLocation>
    <subcellularLocation>
        <location evidence="6">Golgi apparatus membrane</location>
    </subcellularLocation>
</comment>
<feature type="region of interest" description="Disordered" evidence="7">
    <location>
        <begin position="1296"/>
        <end position="1424"/>
    </location>
</feature>
<keyword evidence="5 6" id="KW-0931">ER-Golgi transport</keyword>
<feature type="compositionally biased region" description="Polar residues" evidence="7">
    <location>
        <begin position="1080"/>
        <end position="1105"/>
    </location>
</feature>
<keyword evidence="3 6" id="KW-0813">Transport</keyword>
<gene>
    <name evidence="10" type="ORF">LTRI10_LOCUS41571</name>
</gene>
<keyword evidence="4 6" id="KW-0256">Endoplasmic reticulum</keyword>
<evidence type="ECO:0000256" key="5">
    <source>
        <dbReference type="ARBA" id="ARBA00022892"/>
    </source>
</evidence>
<feature type="compositionally biased region" description="Polar residues" evidence="7">
    <location>
        <begin position="1301"/>
        <end position="1334"/>
    </location>
</feature>
<evidence type="ECO:0000256" key="4">
    <source>
        <dbReference type="ARBA" id="ARBA00022824"/>
    </source>
</evidence>
<keyword evidence="6" id="KW-0472">Membrane</keyword>
<keyword evidence="6" id="KW-0333">Golgi apparatus</keyword>
<protein>
    <recommendedName>
        <fullName evidence="6">Protein transport protein sec16</fullName>
    </recommendedName>
</protein>
<sequence length="1424" mass="152820">MASNPPFQVMEDQTDEDFFDKLVHDDFGPTSSDAAQVSKFSEGSDSDEAKAFANLSIEDVNGGGEDGGVVEEEVRDDGNSGDVPAGISGSPTEESDALNSSGSGNAVDSSNDGLKSKVAPDLDPMTDVGSTKSGAKEVGWGSLYAGSAPNGNNEFGSCSDFFSELEGHSDDSIAKVGGSTNIETNAVGEIGNSVSYEQYQDGTQGHGGYLQENVNRQDVNSTQYWESMYPGWKYDMNTGQWYQVDSYGATVGLQESYNAKSGSELPGAADGKGEVNFLQQSSHSVAATVDDTSTTENVSTWNQVSQVSNNGYPEHMYFDPQYPGWYYDTIAQEWRSLESYVSSVQSVIPQAHEQQNQNGFGFNSAYSQNGSDAYGEFGQPEKYASNAYTSQGQEVSGGESHGSYNMWQADSGSKSNFSPDFGQKQQLQNSYGSNVSIGNHLDNHNSFNTLGTVPSYDKSMQGHLDGNGFSVSQNYGGNFSQQFNQGNLKQNEQMSFSNDFYGSKKPVSFTEQSYQNSQQISYQPGTGRSSAGRPPHALVSFGFGGKLVVMKDSTLGNNSFGTQDAGGGSISVMNLMEVVSGSSPDNMSTVGGTSCNYFRPLCQQSFPGPLVGGNVGSKDFNKWIDERIANCESPDMDYRKGEVLKLLLSLLKIACQHYGKLRSPFGSDTSSKESDTPESAVAKLFSSTKKQFNEYGTLSNCLLNLPSESQLRASASEVQNLLVSGRKKEALQYAREGQLWGPALVLASQLGDQFYVDTVKQMALRQLLPGSPLRTLCLLIAGQPAEVFSSGTRSDGGPFGAAVGTQQPLQPGANSMLDDWEQNLALITANRTKDDELVIIHLGDCLWKDRSEIVAAHICYLVAEANFESYSDTARMCLIGADHWKHPRTFASPEAIQRTELYEYSKVLGNSQFILQPFQPYKLVYAYMLAEVGRVSDSLKYCQAVSKSLKTGRAPEIETWKQLLSSLEERIRIHQQGGYATNLAPAKLVGKLLNFFDSTAHRVVGGLPPPAPSTSHGLHSHEHDQQLMAPRVAASQSTMAMSTLVPSASMEPISEWAADGNKMGRHSRSVSEPDFGRTPRQGQADSSTAGPPSTSQDKTPSSTGGSRLGRFAFGSQLLQKTVGLVLRPRSDKQAKLGEKNKFYYDEKLKRWVEEGVEPPAEEAALPPPPTTAVFQNGTSDYNLKSALKSEGSPSSGSPKFRSSVMQEHSSGIPPIPTSSNQFSARGRMGVRARYVDTFNQGGGGAAANAFHSSPIPAPKPAVSMNTKFFVPSPAPSADNLLAESVAAENVQNNAQVAASEMPSTSSMTMNDSFQSPPTASSSPFQPPMTSSMQRFPSMDNIAKGGRVGGLNVNGGAPQSLSRRTASWSGTFNPSFSPPRATTEIKPSLGMPLPAGPPLMPGSDPSTPQMPTNGGSFGDLQEVEL</sequence>
<evidence type="ECO:0000256" key="2">
    <source>
        <dbReference type="ARBA" id="ARBA00005927"/>
    </source>
</evidence>
<reference evidence="10 11" key="1">
    <citation type="submission" date="2024-04" db="EMBL/GenBank/DDBJ databases">
        <authorList>
            <person name="Fracassetti M."/>
        </authorList>
    </citation>
    <scope>NUCLEOTIDE SEQUENCE [LARGE SCALE GENOMIC DNA]</scope>
</reference>
<evidence type="ECO:0000313" key="11">
    <source>
        <dbReference type="Proteomes" id="UP001497516"/>
    </source>
</evidence>
<organism evidence="10 11">
    <name type="scientific">Linum trigynum</name>
    <dbReference type="NCBI Taxonomy" id="586398"/>
    <lineage>
        <taxon>Eukaryota</taxon>
        <taxon>Viridiplantae</taxon>
        <taxon>Streptophyta</taxon>
        <taxon>Embryophyta</taxon>
        <taxon>Tracheophyta</taxon>
        <taxon>Spermatophyta</taxon>
        <taxon>Magnoliopsida</taxon>
        <taxon>eudicotyledons</taxon>
        <taxon>Gunneridae</taxon>
        <taxon>Pentapetalae</taxon>
        <taxon>rosids</taxon>
        <taxon>fabids</taxon>
        <taxon>Malpighiales</taxon>
        <taxon>Linaceae</taxon>
        <taxon>Linum</taxon>
    </lineage>
</organism>
<dbReference type="EMBL" id="OZ034820">
    <property type="protein sequence ID" value="CAL1401518.1"/>
    <property type="molecule type" value="Genomic_DNA"/>
</dbReference>
<feature type="region of interest" description="Disordered" evidence="7">
    <location>
        <begin position="1058"/>
        <end position="1112"/>
    </location>
</feature>
<dbReference type="PANTHER" id="PTHR13402">
    <property type="entry name" value="RGPR-RELATED"/>
    <property type="match status" value="1"/>
</dbReference>
<feature type="region of interest" description="Disordered" evidence="7">
    <location>
        <begin position="1158"/>
        <end position="1177"/>
    </location>
</feature>
<dbReference type="GO" id="GO:0000139">
    <property type="term" value="C:Golgi membrane"/>
    <property type="evidence" value="ECO:0007669"/>
    <property type="project" value="UniProtKB-SubCell"/>
</dbReference>
<dbReference type="GO" id="GO:0007030">
    <property type="term" value="P:Golgi organization"/>
    <property type="evidence" value="ECO:0007669"/>
    <property type="project" value="TreeGrafter"/>
</dbReference>
<feature type="compositionally biased region" description="Polar residues" evidence="7">
    <location>
        <begin position="1403"/>
        <end position="1413"/>
    </location>
</feature>
<feature type="compositionally biased region" description="Polar residues" evidence="7">
    <location>
        <begin position="29"/>
        <end position="43"/>
    </location>
</feature>
<feature type="compositionally biased region" description="Polar residues" evidence="7">
    <location>
        <begin position="89"/>
        <end position="113"/>
    </location>
</feature>
<feature type="region of interest" description="Disordered" evidence="7">
    <location>
        <begin position="390"/>
        <end position="409"/>
    </location>
</feature>
<keyword evidence="6" id="KW-0653">Protein transport</keyword>
<feature type="domain" description="Sec16 Sec23-binding" evidence="8">
    <location>
        <begin position="718"/>
        <end position="993"/>
    </location>
</feature>
<dbReference type="InterPro" id="IPR024340">
    <property type="entry name" value="Sec16_CCD"/>
</dbReference>
<feature type="compositionally biased region" description="Polar residues" evidence="7">
    <location>
        <begin position="1356"/>
        <end position="1374"/>
    </location>
</feature>
<dbReference type="CDD" id="cd09233">
    <property type="entry name" value="ACE1-Sec16-like"/>
    <property type="match status" value="1"/>
</dbReference>
<dbReference type="GO" id="GO:0015031">
    <property type="term" value="P:protein transport"/>
    <property type="evidence" value="ECO:0007669"/>
    <property type="project" value="UniProtKB-KW"/>
</dbReference>
<comment type="similarity">
    <text evidence="2 6">Belongs to the SEC16 family.</text>
</comment>
<feature type="domain" description="Sec16 central conserved" evidence="9">
    <location>
        <begin position="536"/>
        <end position="659"/>
    </location>
</feature>
<dbReference type="Gene3D" id="1.25.40.1030">
    <property type="match status" value="1"/>
</dbReference>
<evidence type="ECO:0000259" key="8">
    <source>
        <dbReference type="Pfam" id="PF12931"/>
    </source>
</evidence>
<dbReference type="Proteomes" id="UP001497516">
    <property type="component" value="Chromosome 7"/>
</dbReference>
<dbReference type="GO" id="GO:0016192">
    <property type="term" value="P:vesicle-mediated transport"/>
    <property type="evidence" value="ECO:0007669"/>
    <property type="project" value="UniProtKB-KW"/>
</dbReference>
<evidence type="ECO:0000256" key="3">
    <source>
        <dbReference type="ARBA" id="ARBA00022448"/>
    </source>
</evidence>